<dbReference type="HOGENOM" id="CLU_848951_0_0_11"/>
<dbReference type="Gene3D" id="3.30.10.20">
    <property type="match status" value="2"/>
</dbReference>
<keyword evidence="3" id="KW-1185">Reference proteome</keyword>
<dbReference type="SUPFAM" id="SSF49785">
    <property type="entry name" value="Galactose-binding domain-like"/>
    <property type="match status" value="1"/>
</dbReference>
<name>N6XA87_9ACTO</name>
<gene>
    <name evidence="2" type="ORF">HMPREF9004_1178</name>
</gene>
<dbReference type="InterPro" id="IPR008979">
    <property type="entry name" value="Galactose-bd-like_sf"/>
</dbReference>
<dbReference type="Gene3D" id="2.60.120.1060">
    <property type="entry name" value="NPCBM/NEW2 domain"/>
    <property type="match status" value="1"/>
</dbReference>
<dbReference type="Pfam" id="PF08305">
    <property type="entry name" value="NPCBM"/>
    <property type="match status" value="1"/>
</dbReference>
<reference evidence="2 3" key="1">
    <citation type="submission" date="2013-03" db="EMBL/GenBank/DDBJ databases">
        <title>Reference genome for the Human Microbiome Project.</title>
        <authorList>
            <person name="Aqrawi P."/>
            <person name="Ayvaz T."/>
            <person name="Bess C."/>
            <person name="Blankenburg K."/>
            <person name="Coyle M."/>
            <person name="Deng J."/>
            <person name="Forbes L."/>
            <person name="Fowler G."/>
            <person name="Francisco L."/>
            <person name="Fu Q."/>
            <person name="Gibbs R."/>
            <person name="Gross S."/>
            <person name="Gubbala S."/>
            <person name="Hale W."/>
            <person name="Hemphill L."/>
            <person name="Highlander S."/>
            <person name="Hirani K."/>
            <person name="Jackson L."/>
            <person name="Jakkamsetti A."/>
            <person name="Javaid M."/>
            <person name="Jayaseelan J.C."/>
            <person name="Jiang H."/>
            <person name="Joshi V."/>
            <person name="Korchina V."/>
            <person name="Kovar C."/>
            <person name="Lara F."/>
            <person name="Lee S."/>
            <person name="Liu Y."/>
            <person name="Mata R."/>
            <person name="Mathew T."/>
            <person name="Munidasa M."/>
            <person name="Muzny D."/>
            <person name="Nazareth L."/>
            <person name="Ngo R."/>
            <person name="Nguyen L."/>
            <person name="Nguyen N."/>
            <person name="Okwuonu G."/>
            <person name="Ongeri F."/>
            <person name="Palculict T."/>
            <person name="Patil S."/>
            <person name="Petrosino J."/>
            <person name="Pham C."/>
            <person name="Pham P."/>
            <person name="Pu L.-L."/>
            <person name="Qin X."/>
            <person name="Qu J."/>
            <person name="Reid J."/>
            <person name="Ross M."/>
            <person name="Ruth R."/>
            <person name="Saada N."/>
            <person name="San Lucas F."/>
            <person name="Santibanez J."/>
            <person name="Shang Y."/>
            <person name="Simmons D."/>
            <person name="Song X.-Z."/>
            <person name="Tang L.-Y."/>
            <person name="Thornton R."/>
            <person name="Warren J."/>
            <person name="Weissenberger G."/>
            <person name="Wilczek-Boney K."/>
            <person name="Worley K."/>
            <person name="Youmans B."/>
            <person name="Zhang J."/>
            <person name="Zhang L."/>
            <person name="Zhao Z."/>
            <person name="Zhou C."/>
            <person name="Zhu D."/>
            <person name="Zhu Y."/>
        </authorList>
    </citation>
    <scope>NUCLEOTIDE SEQUENCE [LARGE SCALE GENOMIC DNA]</scope>
    <source>
        <strain evidence="2 3">F0333</strain>
    </source>
</reference>
<evidence type="ECO:0000313" key="3">
    <source>
        <dbReference type="Proteomes" id="UP000013015"/>
    </source>
</evidence>
<accession>N6XA87</accession>
<proteinExistence type="predicted"/>
<comment type="caution">
    <text evidence="2">The sequence shown here is derived from an EMBL/GenBank/DDBJ whole genome shotgun (WGS) entry which is preliminary data.</text>
</comment>
<dbReference type="CDD" id="cd06577">
    <property type="entry name" value="PASTA_pknB"/>
    <property type="match status" value="2"/>
</dbReference>
<dbReference type="AlphaFoldDB" id="N6XA87"/>
<dbReference type="InterPro" id="IPR013222">
    <property type="entry name" value="Glyco_hyd_98_carb-bd"/>
</dbReference>
<sequence>MPSVPRGRLLAASGILVLLLGVFGAGGVAGWLVHDRIQADRAQSMPPVIEIPMISDSISKVVPDVRGLSLNEATQALADLNITPDTITTEEVPWAGTPGLVVAQDPVVGSAFDGSLHLSISAAATVPDLLGKTQSDAMDSLLALGVQPQIERRFDPSAKTGTVIALSQEPGAPLADDLTITVADVGSSILLSTLKNANSSGDCSNTKGSVNGTSYDNALACASGRNSEERVTAWILGRHGSRFTAVLGVLDTDPADSRVSVRVLADGVEVQKAEATYGAPTTIDVDVSSTLRLEVAVASPTNTRAVLANALIKGTTDQIDLLEASNR</sequence>
<dbReference type="Proteomes" id="UP000013015">
    <property type="component" value="Unassembled WGS sequence"/>
</dbReference>
<dbReference type="Pfam" id="PF03793">
    <property type="entry name" value="PASTA"/>
    <property type="match status" value="2"/>
</dbReference>
<dbReference type="InterPro" id="IPR038637">
    <property type="entry name" value="NPCBM_sf"/>
</dbReference>
<dbReference type="InterPro" id="IPR005543">
    <property type="entry name" value="PASTA_dom"/>
</dbReference>
<dbReference type="PATRIC" id="fig|888050.3.peg.1117"/>
<feature type="domain" description="PASTA" evidence="1">
    <location>
        <begin position="120"/>
        <end position="184"/>
    </location>
</feature>
<organism evidence="2 3">
    <name type="scientific">Schaalia cardiffensis F0333</name>
    <dbReference type="NCBI Taxonomy" id="888050"/>
    <lineage>
        <taxon>Bacteria</taxon>
        <taxon>Bacillati</taxon>
        <taxon>Actinomycetota</taxon>
        <taxon>Actinomycetes</taxon>
        <taxon>Actinomycetales</taxon>
        <taxon>Actinomycetaceae</taxon>
        <taxon>Schaalia</taxon>
    </lineage>
</organism>
<dbReference type="STRING" id="888050.HMPREF9004_1178"/>
<protein>
    <recommendedName>
        <fullName evidence="1">PASTA domain-containing protein</fullName>
    </recommendedName>
</protein>
<evidence type="ECO:0000313" key="2">
    <source>
        <dbReference type="EMBL" id="ENO18053.1"/>
    </source>
</evidence>
<dbReference type="EMBL" id="AQHZ01000020">
    <property type="protein sequence ID" value="ENO18053.1"/>
    <property type="molecule type" value="Genomic_DNA"/>
</dbReference>
<dbReference type="eggNOG" id="ENOG5031I3V">
    <property type="taxonomic scope" value="Bacteria"/>
</dbReference>
<dbReference type="SMART" id="SM00740">
    <property type="entry name" value="PASTA"/>
    <property type="match status" value="2"/>
</dbReference>
<dbReference type="PROSITE" id="PS51178">
    <property type="entry name" value="PASTA"/>
    <property type="match status" value="1"/>
</dbReference>
<evidence type="ECO:0000259" key="1">
    <source>
        <dbReference type="PROSITE" id="PS51178"/>
    </source>
</evidence>